<dbReference type="STRING" id="1249552.PS2015_345"/>
<keyword evidence="1" id="KW-1133">Transmembrane helix</keyword>
<evidence type="ECO:0000313" key="2">
    <source>
        <dbReference type="EMBL" id="ALO45035.1"/>
    </source>
</evidence>
<dbReference type="PATRIC" id="fig|1249552.3.peg.352"/>
<gene>
    <name evidence="2" type="ORF">PS2015_345</name>
</gene>
<feature type="transmembrane region" description="Helical" evidence="1">
    <location>
        <begin position="40"/>
        <end position="58"/>
    </location>
</feature>
<evidence type="ECO:0000313" key="3">
    <source>
        <dbReference type="Proteomes" id="UP000065641"/>
    </source>
</evidence>
<dbReference type="RefSeq" id="WP_058020544.1">
    <property type="nucleotide sequence ID" value="NZ_CP013189.1"/>
</dbReference>
<dbReference type="PANTHER" id="PTHR34703">
    <property type="entry name" value="ANTIPORTER SUBUNIT MNHG2-RELATED"/>
    <property type="match status" value="1"/>
</dbReference>
<dbReference type="KEGG" id="pspi:PS2015_345"/>
<dbReference type="NCBIfam" id="TIGR01300">
    <property type="entry name" value="CPA3_mnhG_phaG"/>
    <property type="match status" value="1"/>
</dbReference>
<protein>
    <submittedName>
        <fullName evidence="2">Cation:proton antiporter</fullName>
    </submittedName>
</protein>
<dbReference type="InterPro" id="IPR005133">
    <property type="entry name" value="PhaG_MnhG_YufB"/>
</dbReference>
<feature type="transmembrane region" description="Helical" evidence="1">
    <location>
        <begin position="6"/>
        <end position="28"/>
    </location>
</feature>
<dbReference type="Pfam" id="PF03334">
    <property type="entry name" value="PhaG_MnhG_YufB"/>
    <property type="match status" value="1"/>
</dbReference>
<feature type="transmembrane region" description="Helical" evidence="1">
    <location>
        <begin position="70"/>
        <end position="88"/>
    </location>
</feature>
<reference evidence="2 3" key="1">
    <citation type="submission" date="2015-11" db="EMBL/GenBank/DDBJ databases">
        <authorList>
            <person name="Zhang Y."/>
            <person name="Guo Z."/>
        </authorList>
    </citation>
    <scope>NUCLEOTIDE SEQUENCE [LARGE SCALE GENOMIC DNA]</scope>
    <source>
        <strain evidence="2 3">KCTC 32221</strain>
    </source>
</reference>
<dbReference type="EMBL" id="CP013189">
    <property type="protein sequence ID" value="ALO45035.1"/>
    <property type="molecule type" value="Genomic_DNA"/>
</dbReference>
<keyword evidence="3" id="KW-1185">Reference proteome</keyword>
<keyword evidence="1" id="KW-0472">Membrane</keyword>
<dbReference type="PANTHER" id="PTHR34703:SF1">
    <property type="entry name" value="ANTIPORTER SUBUNIT MNHG2-RELATED"/>
    <property type="match status" value="1"/>
</dbReference>
<dbReference type="OrthoDB" id="9813804at2"/>
<sequence>MFEILIQTISWCLLVTGALFYASGALGLLRFPDIYSRLHAVTKTDTVGLGFLTLGLVLQSGPGWTTAQLLLIWLLAMASAAVNGQLLARYTLEQEVPDDT</sequence>
<dbReference type="AlphaFoldDB" id="A0A0S2K9K5"/>
<keyword evidence="1" id="KW-0812">Transmembrane</keyword>
<accession>A0A0S2K9K5</accession>
<organism evidence="2 3">
    <name type="scientific">Pseudohongiella spirulinae</name>
    <dbReference type="NCBI Taxonomy" id="1249552"/>
    <lineage>
        <taxon>Bacteria</taxon>
        <taxon>Pseudomonadati</taxon>
        <taxon>Pseudomonadota</taxon>
        <taxon>Gammaproteobacteria</taxon>
        <taxon>Pseudomonadales</taxon>
        <taxon>Pseudohongiellaceae</taxon>
        <taxon>Pseudohongiella</taxon>
    </lineage>
</organism>
<proteinExistence type="predicted"/>
<evidence type="ECO:0000256" key="1">
    <source>
        <dbReference type="SAM" id="Phobius"/>
    </source>
</evidence>
<dbReference type="Proteomes" id="UP000065641">
    <property type="component" value="Chromosome"/>
</dbReference>
<name>A0A0S2K9K5_9GAMM</name>
<dbReference type="GO" id="GO:0015385">
    <property type="term" value="F:sodium:proton antiporter activity"/>
    <property type="evidence" value="ECO:0007669"/>
    <property type="project" value="TreeGrafter"/>
</dbReference>